<feature type="binding site" evidence="7">
    <location>
        <position position="67"/>
    </location>
    <ligand>
        <name>Mg(2+)</name>
        <dbReference type="ChEBI" id="CHEBI:18420"/>
        <label>1</label>
        <note>catalytic</note>
    </ligand>
</feature>
<comment type="cofactor">
    <cofactor evidence="2 7 8">
        <name>Mg(2+)</name>
        <dbReference type="ChEBI" id="CHEBI:18420"/>
    </cofactor>
</comment>
<evidence type="ECO:0000256" key="3">
    <source>
        <dbReference type="ARBA" id="ARBA00009759"/>
    </source>
</evidence>
<dbReference type="Gene3D" id="3.40.190.80">
    <property type="match status" value="1"/>
</dbReference>
<evidence type="ECO:0000256" key="4">
    <source>
        <dbReference type="ARBA" id="ARBA00022723"/>
    </source>
</evidence>
<dbReference type="KEGG" id="lto:RGQ30_12790"/>
<dbReference type="AlphaFoldDB" id="A0AA86J0H7"/>
<dbReference type="EC" id="3.1.3.25" evidence="8"/>
<feature type="binding site" evidence="7">
    <location>
        <position position="210"/>
    </location>
    <ligand>
        <name>Mg(2+)</name>
        <dbReference type="ChEBI" id="CHEBI:18420"/>
        <label>1</label>
        <note>catalytic</note>
    </ligand>
</feature>
<dbReference type="PANTHER" id="PTHR20854:SF4">
    <property type="entry name" value="INOSITOL-1-MONOPHOSPHATASE-RELATED"/>
    <property type="match status" value="1"/>
</dbReference>
<dbReference type="Proteomes" id="UP001329151">
    <property type="component" value="Chromosome"/>
</dbReference>
<sequence length="255" mass="27336">MHPMLNVAVKAARAAGKIINRAELDLDQVKIGVKGPNDFVTETDQAAESVIIDVLKQAFPDHAILAEESGASGKSDYEWVIDPIDGTANFIHGYPHYAISIALRVHGHVQQAVVYNPATNDLFTASKGEGAFLNNRRIRVSKRSKPNEFLVGFAFPSGQNEGSLGVKRKMLALTESTAGIRKSGSAVLDLAYVACGRLDGYMCFGLKPWDLATGVLLVSEAGGLITDPQGNDTYMETGNAVAGNPKALQYLLSFK</sequence>
<dbReference type="FunFam" id="3.30.540.10:FF:000003">
    <property type="entry name" value="Inositol-1-monophosphatase"/>
    <property type="match status" value="1"/>
</dbReference>
<dbReference type="InterPro" id="IPR020583">
    <property type="entry name" value="Inositol_monoP_metal-BS"/>
</dbReference>
<dbReference type="InterPro" id="IPR033942">
    <property type="entry name" value="IMPase"/>
</dbReference>
<dbReference type="EMBL" id="AP028947">
    <property type="protein sequence ID" value="BET25778.1"/>
    <property type="molecule type" value="Genomic_DNA"/>
</dbReference>
<dbReference type="GO" id="GO:0046872">
    <property type="term" value="F:metal ion binding"/>
    <property type="evidence" value="ECO:0007669"/>
    <property type="project" value="UniProtKB-KW"/>
</dbReference>
<accession>A0AA86J0H7</accession>
<keyword evidence="5 8" id="KW-0378">Hydrolase</keyword>
<dbReference type="PANTHER" id="PTHR20854">
    <property type="entry name" value="INOSITOL MONOPHOSPHATASE"/>
    <property type="match status" value="1"/>
</dbReference>
<dbReference type="GO" id="GO:0008934">
    <property type="term" value="F:inositol monophosphate 1-phosphatase activity"/>
    <property type="evidence" value="ECO:0007669"/>
    <property type="project" value="InterPro"/>
</dbReference>
<evidence type="ECO:0000256" key="1">
    <source>
        <dbReference type="ARBA" id="ARBA00001033"/>
    </source>
</evidence>
<feature type="binding site" evidence="7">
    <location>
        <position position="85"/>
    </location>
    <ligand>
        <name>Mg(2+)</name>
        <dbReference type="ChEBI" id="CHEBI:18420"/>
        <label>1</label>
        <note>catalytic</note>
    </ligand>
</feature>
<dbReference type="PROSITE" id="PS00629">
    <property type="entry name" value="IMP_1"/>
    <property type="match status" value="1"/>
</dbReference>
<dbReference type="SUPFAM" id="SSF56655">
    <property type="entry name" value="Carbohydrate phosphatase"/>
    <property type="match status" value="1"/>
</dbReference>
<dbReference type="Gene3D" id="3.30.540.10">
    <property type="entry name" value="Fructose-1,6-Bisphosphatase, subunit A, domain 1"/>
    <property type="match status" value="1"/>
</dbReference>
<keyword evidence="6 7" id="KW-0460">Magnesium</keyword>
<comment type="catalytic activity">
    <reaction evidence="1 8">
        <text>a myo-inositol phosphate + H2O = myo-inositol + phosphate</text>
        <dbReference type="Rhea" id="RHEA:24056"/>
        <dbReference type="ChEBI" id="CHEBI:15377"/>
        <dbReference type="ChEBI" id="CHEBI:17268"/>
        <dbReference type="ChEBI" id="CHEBI:43474"/>
        <dbReference type="ChEBI" id="CHEBI:84139"/>
        <dbReference type="EC" id="3.1.3.25"/>
    </reaction>
</comment>
<gene>
    <name evidence="9" type="ORF">RGQ30_12790</name>
</gene>
<dbReference type="InterPro" id="IPR000760">
    <property type="entry name" value="Inositol_monophosphatase-like"/>
</dbReference>
<evidence type="ECO:0000256" key="8">
    <source>
        <dbReference type="RuleBase" id="RU364068"/>
    </source>
</evidence>
<keyword evidence="10" id="KW-1185">Reference proteome</keyword>
<dbReference type="GO" id="GO:0006020">
    <property type="term" value="P:inositol metabolic process"/>
    <property type="evidence" value="ECO:0007669"/>
    <property type="project" value="TreeGrafter"/>
</dbReference>
<dbReference type="GO" id="GO:0007165">
    <property type="term" value="P:signal transduction"/>
    <property type="evidence" value="ECO:0007669"/>
    <property type="project" value="TreeGrafter"/>
</dbReference>
<comment type="similarity">
    <text evidence="3 8">Belongs to the inositol monophosphatase superfamily.</text>
</comment>
<dbReference type="Pfam" id="PF00459">
    <property type="entry name" value="Inositol_P"/>
    <property type="match status" value="1"/>
</dbReference>
<keyword evidence="4 7" id="KW-0479">Metal-binding</keyword>
<proteinExistence type="inferred from homology"/>
<evidence type="ECO:0000256" key="5">
    <source>
        <dbReference type="ARBA" id="ARBA00022801"/>
    </source>
</evidence>
<dbReference type="PRINTS" id="PR01959">
    <property type="entry name" value="SBIMPHPHTASE"/>
</dbReference>
<evidence type="ECO:0000313" key="9">
    <source>
        <dbReference type="EMBL" id="BET25778.1"/>
    </source>
</evidence>
<protein>
    <recommendedName>
        <fullName evidence="8">Inositol-1-monophosphatase</fullName>
        <ecNumber evidence="8">3.1.3.25</ecNumber>
    </recommendedName>
</protein>
<dbReference type="CDD" id="cd01639">
    <property type="entry name" value="IMPase"/>
    <property type="match status" value="1"/>
</dbReference>
<evidence type="ECO:0000256" key="6">
    <source>
        <dbReference type="ARBA" id="ARBA00022842"/>
    </source>
</evidence>
<evidence type="ECO:0000256" key="7">
    <source>
        <dbReference type="PIRSR" id="PIRSR600760-2"/>
    </source>
</evidence>
<reference evidence="9 10" key="1">
    <citation type="submission" date="2023-10" db="EMBL/GenBank/DDBJ databases">
        <title>Complete Genome Sequence of Limnobacter thiooxidans CS-K2T, Isolated from freshwater lake sediments in Bavaria, Germany.</title>
        <authorList>
            <person name="Naruki M."/>
            <person name="Watanabe A."/>
            <person name="Warashina T."/>
            <person name="Morita T."/>
            <person name="Arakawa K."/>
        </authorList>
    </citation>
    <scope>NUCLEOTIDE SEQUENCE [LARGE SCALE GENOMIC DNA]</scope>
    <source>
        <strain evidence="9 10">CS-K2</strain>
    </source>
</reference>
<dbReference type="RefSeq" id="WP_130556695.1">
    <property type="nucleotide sequence ID" value="NZ_AP028947.1"/>
</dbReference>
<feature type="binding site" evidence="7">
    <location>
        <position position="82"/>
    </location>
    <ligand>
        <name>Mg(2+)</name>
        <dbReference type="ChEBI" id="CHEBI:18420"/>
        <label>1</label>
        <note>catalytic</note>
    </ligand>
</feature>
<evidence type="ECO:0000256" key="2">
    <source>
        <dbReference type="ARBA" id="ARBA00001946"/>
    </source>
</evidence>
<feature type="binding site" evidence="7">
    <location>
        <position position="84"/>
    </location>
    <ligand>
        <name>Mg(2+)</name>
        <dbReference type="ChEBI" id="CHEBI:18420"/>
        <label>1</label>
        <note>catalytic</note>
    </ligand>
</feature>
<name>A0AA86J0H7_9BURK</name>
<dbReference type="InterPro" id="IPR022337">
    <property type="entry name" value="Inositol_monophosphatase_SuhB"/>
</dbReference>
<dbReference type="PRINTS" id="PR00377">
    <property type="entry name" value="IMPHPHTASES"/>
</dbReference>
<evidence type="ECO:0000313" key="10">
    <source>
        <dbReference type="Proteomes" id="UP001329151"/>
    </source>
</evidence>
<organism evidence="9 10">
    <name type="scientific">Limnobacter thiooxidans</name>
    <dbReference type="NCBI Taxonomy" id="131080"/>
    <lineage>
        <taxon>Bacteria</taxon>
        <taxon>Pseudomonadati</taxon>
        <taxon>Pseudomonadota</taxon>
        <taxon>Betaproteobacteria</taxon>
        <taxon>Burkholderiales</taxon>
        <taxon>Burkholderiaceae</taxon>
        <taxon>Limnobacter</taxon>
    </lineage>
</organism>